<evidence type="ECO:0000256" key="1">
    <source>
        <dbReference type="SAM" id="MobiDB-lite"/>
    </source>
</evidence>
<dbReference type="EMBL" id="BSYO01000009">
    <property type="protein sequence ID" value="GMH09726.1"/>
    <property type="molecule type" value="Genomic_DNA"/>
</dbReference>
<dbReference type="AlphaFoldDB" id="A0AAD3SFC7"/>
<name>A0AAD3SFC7_NEPGR</name>
<gene>
    <name evidence="2" type="ORF">Nepgr_011567</name>
</gene>
<evidence type="ECO:0000313" key="2">
    <source>
        <dbReference type="EMBL" id="GMH09726.1"/>
    </source>
</evidence>
<keyword evidence="3" id="KW-1185">Reference proteome</keyword>
<protein>
    <submittedName>
        <fullName evidence="2">Uncharacterized protein</fullName>
    </submittedName>
</protein>
<evidence type="ECO:0000313" key="3">
    <source>
        <dbReference type="Proteomes" id="UP001279734"/>
    </source>
</evidence>
<feature type="region of interest" description="Disordered" evidence="1">
    <location>
        <begin position="305"/>
        <end position="350"/>
    </location>
</feature>
<comment type="caution">
    <text evidence="2">The sequence shown here is derived from an EMBL/GenBank/DDBJ whole genome shotgun (WGS) entry which is preliminary data.</text>
</comment>
<reference evidence="2" key="1">
    <citation type="submission" date="2023-05" db="EMBL/GenBank/DDBJ databases">
        <title>Nepenthes gracilis genome sequencing.</title>
        <authorList>
            <person name="Fukushima K."/>
        </authorList>
    </citation>
    <scope>NUCLEOTIDE SEQUENCE</scope>
    <source>
        <strain evidence="2">SING2019-196</strain>
    </source>
</reference>
<dbReference type="Proteomes" id="UP001279734">
    <property type="component" value="Unassembled WGS sequence"/>
</dbReference>
<proteinExistence type="predicted"/>
<feature type="compositionally biased region" description="Basic residues" evidence="1">
    <location>
        <begin position="322"/>
        <end position="333"/>
    </location>
</feature>
<sequence>MWSSDVQPNQPFTEIKIDYLWKPTRCGKSNNVGHSESHSKPVKLYLPTGRFMKDPKPHPSNDRGISIGHVSACRGKVDPGLVKPPLSCKPMGDSRLDNDSFPSSHADGQIIGTQICLESNPDVSCSKTLSALQLESDAIPSQDTNQFIFSDHEGKKSGRLIKAPHKPMLNQPTNLCRDTITLESSNGISSITGILEALESSTSVLQAKSASGNQQFLAGNPMTDSAQVEEIEEDENDFHDPMLNALKVLLEANATQAYLDSLTSEGSQLGGLVAGLHIIDESISSIFSSRRSDRSACDAFSNHAQEEANHVSTPFKQDGHLKQAKSRRHRKSTSKNTKGSLGKGISRNTG</sequence>
<accession>A0AAD3SFC7</accession>
<organism evidence="2 3">
    <name type="scientific">Nepenthes gracilis</name>
    <name type="common">Slender pitcher plant</name>
    <dbReference type="NCBI Taxonomy" id="150966"/>
    <lineage>
        <taxon>Eukaryota</taxon>
        <taxon>Viridiplantae</taxon>
        <taxon>Streptophyta</taxon>
        <taxon>Embryophyta</taxon>
        <taxon>Tracheophyta</taxon>
        <taxon>Spermatophyta</taxon>
        <taxon>Magnoliopsida</taxon>
        <taxon>eudicotyledons</taxon>
        <taxon>Gunneridae</taxon>
        <taxon>Pentapetalae</taxon>
        <taxon>Caryophyllales</taxon>
        <taxon>Nepenthaceae</taxon>
        <taxon>Nepenthes</taxon>
    </lineage>
</organism>